<dbReference type="EMBL" id="NGMM01000005">
    <property type="protein sequence ID" value="OTP13623.1"/>
    <property type="molecule type" value="Genomic_DNA"/>
</dbReference>
<gene>
    <name evidence="2" type="ORF">A5888_001714</name>
    <name evidence="1" type="ORF">A5888_003101</name>
</gene>
<keyword evidence="3" id="KW-1185">Reference proteome</keyword>
<name>A0A242K3Y3_9ENTE</name>
<reference evidence="2" key="2">
    <citation type="submission" date="2017-05" db="EMBL/GenBank/DDBJ databases">
        <authorList>
            <consortium name="The Broad Institute Genomics Platform"/>
            <consortium name="The Broad Institute Genomic Center for Infectious Diseases"/>
            <person name="Earl A."/>
            <person name="Manson A."/>
            <person name="Schwartman J."/>
            <person name="Gilmore M."/>
            <person name="Abouelleil A."/>
            <person name="Cao P."/>
            <person name="Chapman S."/>
            <person name="Cusick C."/>
            <person name="Shea T."/>
            <person name="Young S."/>
            <person name="Neafsey D."/>
            <person name="Nusbaum C."/>
            <person name="Birren B."/>
        </authorList>
    </citation>
    <scope>NUCLEOTIDE SEQUENCE</scope>
    <source>
        <strain evidence="2">9E7_DIV0242</strain>
    </source>
</reference>
<dbReference type="AlphaFoldDB" id="A0A242K3Y3"/>
<evidence type="ECO:0000313" key="3">
    <source>
        <dbReference type="Proteomes" id="UP000195141"/>
    </source>
</evidence>
<reference evidence="2" key="3">
    <citation type="submission" date="2024-03" db="EMBL/GenBank/DDBJ databases">
        <title>The Genome Sequence of Enterococcus sp. DIV0242b.</title>
        <authorList>
            <consortium name="The Broad Institute Genomics Platform"/>
            <consortium name="The Broad Institute Microbial Omics Core"/>
            <consortium name="The Broad Institute Genomic Center for Infectious Diseases"/>
            <person name="Earl A."/>
            <person name="Manson A."/>
            <person name="Gilmore M."/>
            <person name="Schwartman J."/>
            <person name="Shea T."/>
            <person name="Abouelleil A."/>
            <person name="Cao P."/>
            <person name="Chapman S."/>
            <person name="Cusick C."/>
            <person name="Young S."/>
            <person name="Neafsey D."/>
            <person name="Nusbaum C."/>
            <person name="Birren B."/>
        </authorList>
    </citation>
    <scope>NUCLEOTIDE SEQUENCE</scope>
    <source>
        <strain evidence="2">9E7_DIV0242</strain>
    </source>
</reference>
<reference evidence="1" key="1">
    <citation type="submission" date="2017-05" db="EMBL/GenBank/DDBJ databases">
        <title>The Genome Sequence of Enterococcus sp. 9E7_DIV0242.</title>
        <authorList>
            <consortium name="The Broad Institute Genomics Platform"/>
            <consortium name="The Broad Institute Genomic Center for Infectious Diseases"/>
            <person name="Earl A."/>
            <person name="Manson A."/>
            <person name="Schwartman J."/>
            <person name="Gilmore M."/>
            <person name="Abouelleil A."/>
            <person name="Cao P."/>
            <person name="Chapman S."/>
            <person name="Cusick C."/>
            <person name="Shea T."/>
            <person name="Young S."/>
            <person name="Neafsey D."/>
            <person name="Nusbaum C."/>
            <person name="Birren B."/>
        </authorList>
    </citation>
    <scope>NUCLEOTIDE SEQUENCE [LARGE SCALE GENOMIC DNA]</scope>
    <source>
        <strain evidence="1">9E7_DIV0242</strain>
    </source>
</reference>
<dbReference type="EMBL" id="CP147247">
    <property type="protein sequence ID" value="WYJ89986.1"/>
    <property type="molecule type" value="Genomic_DNA"/>
</dbReference>
<dbReference type="OrthoDB" id="2186991at2"/>
<proteinExistence type="predicted"/>
<protein>
    <submittedName>
        <fullName evidence="1">Uncharacterized protein</fullName>
    </submittedName>
</protein>
<accession>A0A242K3Y3</accession>
<evidence type="ECO:0000313" key="2">
    <source>
        <dbReference type="EMBL" id="WYJ89986.1"/>
    </source>
</evidence>
<dbReference type="RefSeq" id="WP_086350102.1">
    <property type="nucleotide sequence ID" value="NZ_CP147247.1"/>
</dbReference>
<organism evidence="1">
    <name type="scientific">Candidatus Enterococcus clewellii</name>
    <dbReference type="NCBI Taxonomy" id="1834193"/>
    <lineage>
        <taxon>Bacteria</taxon>
        <taxon>Bacillati</taxon>
        <taxon>Bacillota</taxon>
        <taxon>Bacilli</taxon>
        <taxon>Lactobacillales</taxon>
        <taxon>Enterococcaceae</taxon>
        <taxon>Enterococcus</taxon>
    </lineage>
</organism>
<sequence>MKLNEIRESYGFNQRTFYNWMKDQQLIEKTDNGYIIGSNALEGMNTEDTAYFGPDGKPKTMVTVTSEIADDIVKMYVGSGLDRLYSTTKRKGGQSKAEPFLMEEIERTKIRVDILENQLGTLATQLNILANTMNT</sequence>
<dbReference type="Proteomes" id="UP000195141">
    <property type="component" value="Chromosome"/>
</dbReference>
<evidence type="ECO:0000313" key="1">
    <source>
        <dbReference type="EMBL" id="OTP13623.1"/>
    </source>
</evidence>